<organism evidence="2 3">
    <name type="scientific">Macrolepiota fuliginosa MF-IS2</name>
    <dbReference type="NCBI Taxonomy" id="1400762"/>
    <lineage>
        <taxon>Eukaryota</taxon>
        <taxon>Fungi</taxon>
        <taxon>Dikarya</taxon>
        <taxon>Basidiomycota</taxon>
        <taxon>Agaricomycotina</taxon>
        <taxon>Agaricomycetes</taxon>
        <taxon>Agaricomycetidae</taxon>
        <taxon>Agaricales</taxon>
        <taxon>Agaricineae</taxon>
        <taxon>Agaricaceae</taxon>
        <taxon>Macrolepiota</taxon>
    </lineage>
</organism>
<sequence length="285" mass="32095">MTQAYENGDKDTSIIVAQYVNYNYEFARRQTSTLAAKEQKADPELLSCSSAREVMDKHIRDKFREEKAELERSLCEVGVERDRLMCENADLRAELEDAKNRISDLEERFQKTNGRVGKKEEQDTPLPVAHLHTGGLPSRPTKSANTPTITRHAGVVEFDSDFEVEDPSYTSHLISTISRKRKTSDSALSNSQKKPTARKRHFDYDSDSDALLSYTNPEPELAQECGRATTGEDNIGSSSGTKHKKHALPPSKSRMLTPVRRVSSERHGVQMYLRRSRGEAAHRAG</sequence>
<reference evidence="2" key="1">
    <citation type="submission" date="2020-11" db="EMBL/GenBank/DDBJ databases">
        <authorList>
            <consortium name="DOE Joint Genome Institute"/>
            <person name="Ahrendt S."/>
            <person name="Riley R."/>
            <person name="Andreopoulos W."/>
            <person name="Labutti K."/>
            <person name="Pangilinan J."/>
            <person name="Ruiz-Duenas F.J."/>
            <person name="Barrasa J.M."/>
            <person name="Sanchez-Garcia M."/>
            <person name="Camarero S."/>
            <person name="Miyauchi S."/>
            <person name="Serrano A."/>
            <person name="Linde D."/>
            <person name="Babiker R."/>
            <person name="Drula E."/>
            <person name="Ayuso-Fernandez I."/>
            <person name="Pacheco R."/>
            <person name="Padilla G."/>
            <person name="Ferreira P."/>
            <person name="Barriuso J."/>
            <person name="Kellner H."/>
            <person name="Castanera R."/>
            <person name="Alfaro M."/>
            <person name="Ramirez L."/>
            <person name="Pisabarro A.G."/>
            <person name="Kuo A."/>
            <person name="Tritt A."/>
            <person name="Lipzen A."/>
            <person name="He G."/>
            <person name="Yan M."/>
            <person name="Ng V."/>
            <person name="Cullen D."/>
            <person name="Martin F."/>
            <person name="Rosso M.-N."/>
            <person name="Henrissat B."/>
            <person name="Hibbett D."/>
            <person name="Martinez A.T."/>
            <person name="Grigoriev I.V."/>
        </authorList>
    </citation>
    <scope>NUCLEOTIDE SEQUENCE</scope>
    <source>
        <strain evidence="2">MF-IS2</strain>
    </source>
</reference>
<gene>
    <name evidence="2" type="ORF">P691DRAFT_763470</name>
</gene>
<feature type="compositionally biased region" description="Polar residues" evidence="1">
    <location>
        <begin position="185"/>
        <end position="194"/>
    </location>
</feature>
<feature type="compositionally biased region" description="Polar residues" evidence="1">
    <location>
        <begin position="231"/>
        <end position="240"/>
    </location>
</feature>
<feature type="region of interest" description="Disordered" evidence="1">
    <location>
        <begin position="112"/>
        <end position="146"/>
    </location>
</feature>
<feature type="region of interest" description="Disordered" evidence="1">
    <location>
        <begin position="229"/>
        <end position="285"/>
    </location>
</feature>
<accession>A0A9P5X4D7</accession>
<comment type="caution">
    <text evidence="2">The sequence shown here is derived from an EMBL/GenBank/DDBJ whole genome shotgun (WGS) entry which is preliminary data.</text>
</comment>
<name>A0A9P5X4D7_9AGAR</name>
<dbReference type="AlphaFoldDB" id="A0A9P5X4D7"/>
<feature type="region of interest" description="Disordered" evidence="1">
    <location>
        <begin position="178"/>
        <end position="201"/>
    </location>
</feature>
<dbReference type="Proteomes" id="UP000807342">
    <property type="component" value="Unassembled WGS sequence"/>
</dbReference>
<dbReference type="EMBL" id="MU151382">
    <property type="protein sequence ID" value="KAF9444364.1"/>
    <property type="molecule type" value="Genomic_DNA"/>
</dbReference>
<evidence type="ECO:0000313" key="2">
    <source>
        <dbReference type="EMBL" id="KAF9444364.1"/>
    </source>
</evidence>
<feature type="compositionally biased region" description="Basic and acidic residues" evidence="1">
    <location>
        <begin position="276"/>
        <end position="285"/>
    </location>
</feature>
<evidence type="ECO:0000256" key="1">
    <source>
        <dbReference type="SAM" id="MobiDB-lite"/>
    </source>
</evidence>
<proteinExistence type="predicted"/>
<keyword evidence="3" id="KW-1185">Reference proteome</keyword>
<dbReference type="OrthoDB" id="3265858at2759"/>
<evidence type="ECO:0000313" key="3">
    <source>
        <dbReference type="Proteomes" id="UP000807342"/>
    </source>
</evidence>
<protein>
    <submittedName>
        <fullName evidence="2">Uncharacterized protein</fullName>
    </submittedName>
</protein>